<sequence>MNVQELRAALADTDIDPHLYCILEQPDDSQWCLRKQGKVWQTFWFERGAKYHLQRFKDEHAACEYFFNQVTQRAF</sequence>
<dbReference type="RefSeq" id="WP_168009976.1">
    <property type="nucleotide sequence ID" value="NZ_JAATEP010000008.1"/>
</dbReference>
<accession>A0ABX1B5I4</accession>
<evidence type="ECO:0000313" key="2">
    <source>
        <dbReference type="Proteomes" id="UP000696294"/>
    </source>
</evidence>
<gene>
    <name evidence="1" type="ORF">HCN51_13335</name>
</gene>
<proteinExistence type="predicted"/>
<reference evidence="1 2" key="1">
    <citation type="submission" date="2020-03" db="EMBL/GenBank/DDBJ databases">
        <title>WGS of actinomycetes isolated from Thailand.</title>
        <authorList>
            <person name="Thawai C."/>
        </authorList>
    </citation>
    <scope>NUCLEOTIDE SEQUENCE [LARGE SCALE GENOMIC DNA]</scope>
    <source>
        <strain evidence="1 2">FMUSA5-5</strain>
    </source>
</reference>
<organism evidence="1 2">
    <name type="scientific">Nonomuraea composti</name>
    <dbReference type="NCBI Taxonomy" id="2720023"/>
    <lineage>
        <taxon>Bacteria</taxon>
        <taxon>Bacillati</taxon>
        <taxon>Actinomycetota</taxon>
        <taxon>Actinomycetes</taxon>
        <taxon>Streptosporangiales</taxon>
        <taxon>Streptosporangiaceae</taxon>
        <taxon>Nonomuraea</taxon>
    </lineage>
</organism>
<protein>
    <submittedName>
        <fullName evidence="1">Uncharacterized protein</fullName>
    </submittedName>
</protein>
<evidence type="ECO:0000313" key="1">
    <source>
        <dbReference type="EMBL" id="NJP90423.1"/>
    </source>
</evidence>
<keyword evidence="2" id="KW-1185">Reference proteome</keyword>
<dbReference type="EMBL" id="JAATEP010000008">
    <property type="protein sequence ID" value="NJP90423.1"/>
    <property type="molecule type" value="Genomic_DNA"/>
</dbReference>
<name>A0ABX1B5I4_9ACTN</name>
<comment type="caution">
    <text evidence="1">The sequence shown here is derived from an EMBL/GenBank/DDBJ whole genome shotgun (WGS) entry which is preliminary data.</text>
</comment>
<dbReference type="Proteomes" id="UP000696294">
    <property type="component" value="Unassembled WGS sequence"/>
</dbReference>